<dbReference type="Pfam" id="PF13585">
    <property type="entry name" value="CHU_C"/>
    <property type="match status" value="1"/>
</dbReference>
<organism evidence="1 2">
    <name type="scientific">Algoriella xinjiangensis</name>
    <dbReference type="NCBI Taxonomy" id="684065"/>
    <lineage>
        <taxon>Bacteria</taxon>
        <taxon>Pseudomonadati</taxon>
        <taxon>Bacteroidota</taxon>
        <taxon>Flavobacteriia</taxon>
        <taxon>Flavobacteriales</taxon>
        <taxon>Weeksellaceae</taxon>
        <taxon>Algoriella</taxon>
    </lineage>
</organism>
<evidence type="ECO:0000313" key="2">
    <source>
        <dbReference type="Proteomes" id="UP000199149"/>
    </source>
</evidence>
<gene>
    <name evidence="1" type="ORF">SAMN05421738_11073</name>
</gene>
<dbReference type="AlphaFoldDB" id="A0A1I4Y1F6"/>
<protein>
    <submittedName>
        <fullName evidence="1">Gliding motility-associated C-terminal domain-containing protein</fullName>
    </submittedName>
</protein>
<dbReference type="InterPro" id="IPR026341">
    <property type="entry name" value="T9SS_type_B"/>
</dbReference>
<accession>A0A1I4Y1F6</accession>
<reference evidence="2" key="1">
    <citation type="submission" date="2016-10" db="EMBL/GenBank/DDBJ databases">
        <authorList>
            <person name="Varghese N."/>
            <person name="Submissions S."/>
        </authorList>
    </citation>
    <scope>NUCLEOTIDE SEQUENCE [LARGE SCALE GENOMIC DNA]</scope>
    <source>
        <strain evidence="2">XJ109</strain>
    </source>
</reference>
<dbReference type="STRING" id="684065.SAMN05421738_11073"/>
<dbReference type="RefSeq" id="WP_092908644.1">
    <property type="nucleotide sequence ID" value="NZ_FOUZ01000010.1"/>
</dbReference>
<dbReference type="OrthoDB" id="9765926at2"/>
<keyword evidence="2" id="KW-1185">Reference proteome</keyword>
<name>A0A1I4Y1F6_9FLAO</name>
<sequence>MLLVLGSVVSYGQQKICLGAIKTYKVDELENSGNGTIGSTYTWKVVENTFVGNIIPDRSSGNIITINWENTPIGIYTLQVTETNSCGMSTQEMTVTITQNLKVDLEPIHYFCPDFKTMSIKAPSGYDDYKWFDENNIEVGDTDTLEISKPGKYRLEVKSGECTASAETDVVQVEFPTFMISTDLDNSIIIVNSGGNTDVYYQLESENGKIIFPWQDSNTFRNVASGKYIVRVKSKKGSCLTNFEAEAMIIPNVITPNNDGINDLWDLNKFLKDYPNSVVEIFDRFGKKVKTISQADNFKWDGRIAGKPVPTDNY</sequence>
<dbReference type="Proteomes" id="UP000199149">
    <property type="component" value="Unassembled WGS sequence"/>
</dbReference>
<dbReference type="EMBL" id="FOUZ01000010">
    <property type="protein sequence ID" value="SFN31991.1"/>
    <property type="molecule type" value="Genomic_DNA"/>
</dbReference>
<proteinExistence type="predicted"/>
<evidence type="ECO:0000313" key="1">
    <source>
        <dbReference type="EMBL" id="SFN31991.1"/>
    </source>
</evidence>
<dbReference type="NCBIfam" id="TIGR04131">
    <property type="entry name" value="Bac_Flav_CTERM"/>
    <property type="match status" value="1"/>
</dbReference>